<reference evidence="3" key="1">
    <citation type="submission" date="2017-09" db="EMBL/GenBank/DDBJ databases">
        <title>Depth-based differentiation of microbial function through sediment-hosted aquifers and enrichment of novel symbionts in the deep terrestrial subsurface.</title>
        <authorList>
            <person name="Probst A.J."/>
            <person name="Ladd B."/>
            <person name="Jarett J.K."/>
            <person name="Geller-Mcgrath D.E."/>
            <person name="Sieber C.M.K."/>
            <person name="Emerson J.B."/>
            <person name="Anantharaman K."/>
            <person name="Thomas B.C."/>
            <person name="Malmstrom R."/>
            <person name="Stieglmeier M."/>
            <person name="Klingl A."/>
            <person name="Woyke T."/>
            <person name="Ryan C.M."/>
            <person name="Banfield J.F."/>
        </authorList>
    </citation>
    <scope>NUCLEOTIDE SEQUENCE [LARGE SCALE GENOMIC DNA]</scope>
</reference>
<keyword evidence="1" id="KW-0812">Transmembrane</keyword>
<proteinExistence type="predicted"/>
<keyword evidence="1" id="KW-0472">Membrane</keyword>
<comment type="caution">
    <text evidence="2">The sequence shown here is derived from an EMBL/GenBank/DDBJ whole genome shotgun (WGS) entry which is preliminary data.</text>
</comment>
<keyword evidence="1" id="KW-1133">Transmembrane helix</keyword>
<evidence type="ECO:0000256" key="1">
    <source>
        <dbReference type="SAM" id="Phobius"/>
    </source>
</evidence>
<dbReference type="EMBL" id="PFAZ01000009">
    <property type="protein sequence ID" value="PIR88942.1"/>
    <property type="molecule type" value="Genomic_DNA"/>
</dbReference>
<organism evidence="2 3">
    <name type="scientific">Candidatus Harrisonbacteria bacterium CG10_big_fil_rev_8_21_14_0_10_40_38</name>
    <dbReference type="NCBI Taxonomy" id="1974583"/>
    <lineage>
        <taxon>Bacteria</taxon>
        <taxon>Candidatus Harrisoniibacteriota</taxon>
    </lineage>
</organism>
<dbReference type="AlphaFoldDB" id="A0A2H0UR71"/>
<feature type="transmembrane region" description="Helical" evidence="1">
    <location>
        <begin position="12"/>
        <end position="30"/>
    </location>
</feature>
<dbReference type="Proteomes" id="UP000231157">
    <property type="component" value="Unassembled WGS sequence"/>
</dbReference>
<protein>
    <submittedName>
        <fullName evidence="2">Uncharacterized protein</fullName>
    </submittedName>
</protein>
<evidence type="ECO:0000313" key="3">
    <source>
        <dbReference type="Proteomes" id="UP000231157"/>
    </source>
</evidence>
<gene>
    <name evidence="2" type="ORF">COU07_03530</name>
</gene>
<evidence type="ECO:0000313" key="2">
    <source>
        <dbReference type="EMBL" id="PIR88942.1"/>
    </source>
</evidence>
<accession>A0A2H0UR71</accession>
<name>A0A2H0UR71_9BACT</name>
<sequence length="168" mass="18201">MTHIAGEKKSFFGSSFAIGMAILGGAIIFVGSKYSKSTDVAPRVTLTSPTHSPSQGKPVIEKIPWTDSPKIIYVKIGETVEFDATLNKPTVAFTGPRGATPMVKMPSDHFKLWWMDGTLHENAANSFNSLLRTFPDGKLPSNTFRFICTDGYGKGQITMTESVQGPAL</sequence>